<reference evidence="2" key="1">
    <citation type="submission" date="2009-09" db="EMBL/GenBank/DDBJ databases">
        <title>The complete chromosome of Desulfohalobium retbaense DSM 5692.</title>
        <authorList>
            <consortium name="US DOE Joint Genome Institute (JGI-PGF)"/>
            <person name="Lucas S."/>
            <person name="Copeland A."/>
            <person name="Lapidus A."/>
            <person name="Glavina del Rio T."/>
            <person name="Dalin E."/>
            <person name="Tice H."/>
            <person name="Bruce D."/>
            <person name="Goodwin L."/>
            <person name="Pitluck S."/>
            <person name="Kyrpides N."/>
            <person name="Mavromatis K."/>
            <person name="Ivanova N."/>
            <person name="Mikhailova N."/>
            <person name="Munk A.C."/>
            <person name="Brettin T."/>
            <person name="Detter J.C."/>
            <person name="Han C."/>
            <person name="Tapia R."/>
            <person name="Larimer F."/>
            <person name="Land M."/>
            <person name="Hauser L."/>
            <person name="Markowitz V."/>
            <person name="Cheng J.-F."/>
            <person name="Hugenholtz P."/>
            <person name="Woyke T."/>
            <person name="Wu D."/>
            <person name="Spring S."/>
            <person name="Klenk H.-P."/>
            <person name="Eisen J.A."/>
        </authorList>
    </citation>
    <scope>NUCLEOTIDE SEQUENCE [LARGE SCALE GENOMIC DNA]</scope>
    <source>
        <strain evidence="2">DSM 5692</strain>
    </source>
</reference>
<evidence type="ECO:0000313" key="2">
    <source>
        <dbReference type="Proteomes" id="UP000001052"/>
    </source>
</evidence>
<evidence type="ECO:0000313" key="1">
    <source>
        <dbReference type="EMBL" id="ACV68933.1"/>
    </source>
</evidence>
<dbReference type="AlphaFoldDB" id="C8X3D6"/>
<accession>C8X3D6</accession>
<reference evidence="1 2" key="2">
    <citation type="journal article" date="2010" name="Stand. Genomic Sci.">
        <title>Complete genome sequence of Desulfohalobium retbaense type strain (HR(100)).</title>
        <authorList>
            <person name="Spring S."/>
            <person name="Nolan M."/>
            <person name="Lapidus A."/>
            <person name="Glavina Del Rio T."/>
            <person name="Copeland A."/>
            <person name="Tice H."/>
            <person name="Cheng J.F."/>
            <person name="Lucas S."/>
            <person name="Land M."/>
            <person name="Chen F."/>
            <person name="Bruce D."/>
            <person name="Goodwin L."/>
            <person name="Pitluck S."/>
            <person name="Ivanova N."/>
            <person name="Mavromatis K."/>
            <person name="Mikhailova N."/>
            <person name="Pati A."/>
            <person name="Chen A."/>
            <person name="Palaniappan K."/>
            <person name="Hauser L."/>
            <person name="Chang Y.J."/>
            <person name="Jeffries C.D."/>
            <person name="Munk C."/>
            <person name="Kiss H."/>
            <person name="Chain P."/>
            <person name="Han C."/>
            <person name="Brettin T."/>
            <person name="Detter J.C."/>
            <person name="Schuler E."/>
            <person name="Goker M."/>
            <person name="Rohde M."/>
            <person name="Bristow J."/>
            <person name="Eisen J.A."/>
            <person name="Markowitz V."/>
            <person name="Hugenholtz P."/>
            <person name="Kyrpides N.C."/>
            <person name="Klenk H.P."/>
        </authorList>
    </citation>
    <scope>NUCLEOTIDE SEQUENCE [LARGE SCALE GENOMIC DNA]</scope>
    <source>
        <strain evidence="1 2">DSM 5692</strain>
    </source>
</reference>
<dbReference type="RefSeq" id="WP_015752076.1">
    <property type="nucleotide sequence ID" value="NC_013223.1"/>
</dbReference>
<dbReference type="Pfam" id="PF02596">
    <property type="entry name" value="DUF169"/>
    <property type="match status" value="1"/>
</dbReference>
<name>C8X3D6_DESRD</name>
<dbReference type="HOGENOM" id="CLU_086296_0_0_7"/>
<sequence>MQSKIQNVLAPAYEPVAMLWAEDKPEKALQFKKGRFSCVMFGFANAARGRAAVFDRETYGCWGGGVGLGFGNTYTEFPGGEQGFHYFLSCGNAEWVTGQQIGEGMHQAGVDRHFVDEFLQGERYRKGPGEVADFVDALPIQDIPATYVVMKPLSQVTQGEVPKVVTFLANAEQLSALVVLANYGRQSIDAVRIPFAAGCQSVGLLPLAEENQAHPRAVVGLTDISARAHVRKLLGRDLLTFSMPWSLYQEMEANVEGSFFDRPTWQGLTGTQTD</sequence>
<dbReference type="Proteomes" id="UP000001052">
    <property type="component" value="Chromosome"/>
</dbReference>
<protein>
    <recommendedName>
        <fullName evidence="3">DUF169 domain-containing protein</fullName>
    </recommendedName>
</protein>
<dbReference type="KEGG" id="drt:Dret_1649"/>
<gene>
    <name evidence="1" type="ordered locus">Dret_1649</name>
</gene>
<organism evidence="1 2">
    <name type="scientific">Desulfohalobium retbaense (strain ATCC 49708 / DSM 5692 / JCM 16813 / HR100)</name>
    <dbReference type="NCBI Taxonomy" id="485915"/>
    <lineage>
        <taxon>Bacteria</taxon>
        <taxon>Pseudomonadati</taxon>
        <taxon>Thermodesulfobacteriota</taxon>
        <taxon>Desulfovibrionia</taxon>
        <taxon>Desulfovibrionales</taxon>
        <taxon>Desulfohalobiaceae</taxon>
        <taxon>Desulfohalobium</taxon>
    </lineage>
</organism>
<dbReference type="EMBL" id="CP001734">
    <property type="protein sequence ID" value="ACV68933.1"/>
    <property type="molecule type" value="Genomic_DNA"/>
</dbReference>
<dbReference type="STRING" id="485915.Dret_1649"/>
<dbReference type="eggNOG" id="COG2043">
    <property type="taxonomic scope" value="Bacteria"/>
</dbReference>
<proteinExistence type="predicted"/>
<dbReference type="InterPro" id="IPR003748">
    <property type="entry name" value="DUF169"/>
</dbReference>
<evidence type="ECO:0008006" key="3">
    <source>
        <dbReference type="Google" id="ProtNLM"/>
    </source>
</evidence>
<dbReference type="OrthoDB" id="9779322at2"/>
<keyword evidence="2" id="KW-1185">Reference proteome</keyword>